<keyword evidence="1" id="KW-1133">Transmembrane helix</keyword>
<keyword evidence="3" id="KW-1185">Reference proteome</keyword>
<dbReference type="Proteomes" id="UP000531251">
    <property type="component" value="Unassembled WGS sequence"/>
</dbReference>
<dbReference type="AlphaFoldDB" id="A0A7X6BCF6"/>
<accession>A0A7X6BCF6</accession>
<comment type="caution">
    <text evidence="2">The sequence shown here is derived from an EMBL/GenBank/DDBJ whole genome shotgun (WGS) entry which is preliminary data.</text>
</comment>
<dbReference type="EMBL" id="JAATJB010000006">
    <property type="protein sequence ID" value="NJB98044.1"/>
    <property type="molecule type" value="Genomic_DNA"/>
</dbReference>
<gene>
    <name evidence="2" type="ORF">GGR89_002371</name>
</gene>
<organism evidence="2 3">
    <name type="scientific">Sphingomonas trueperi</name>
    <dbReference type="NCBI Taxonomy" id="53317"/>
    <lineage>
        <taxon>Bacteria</taxon>
        <taxon>Pseudomonadati</taxon>
        <taxon>Pseudomonadota</taxon>
        <taxon>Alphaproteobacteria</taxon>
        <taxon>Sphingomonadales</taxon>
        <taxon>Sphingomonadaceae</taxon>
        <taxon>Sphingomonas</taxon>
    </lineage>
</organism>
<sequence>MTARLASLHQTIAVSAAVLLTAALVLFSTPVIPVA</sequence>
<name>A0A7X6BCF6_9SPHN</name>
<keyword evidence="1" id="KW-0472">Membrane</keyword>
<evidence type="ECO:0000313" key="3">
    <source>
        <dbReference type="Proteomes" id="UP000531251"/>
    </source>
</evidence>
<protein>
    <submittedName>
        <fullName evidence="2">Uncharacterized protein</fullName>
    </submittedName>
</protein>
<feature type="transmembrane region" description="Helical" evidence="1">
    <location>
        <begin position="12"/>
        <end position="32"/>
    </location>
</feature>
<reference evidence="2 3" key="1">
    <citation type="submission" date="2020-03" db="EMBL/GenBank/DDBJ databases">
        <title>Genomic Encyclopedia of Type Strains, Phase IV (KMG-IV): sequencing the most valuable type-strain genomes for metagenomic binning, comparative biology and taxonomic classification.</title>
        <authorList>
            <person name="Goeker M."/>
        </authorList>
    </citation>
    <scope>NUCLEOTIDE SEQUENCE [LARGE SCALE GENOMIC DNA]</scope>
    <source>
        <strain evidence="2 3">DSM 7225</strain>
    </source>
</reference>
<evidence type="ECO:0000256" key="1">
    <source>
        <dbReference type="SAM" id="Phobius"/>
    </source>
</evidence>
<keyword evidence="1" id="KW-0812">Transmembrane</keyword>
<evidence type="ECO:0000313" key="2">
    <source>
        <dbReference type="EMBL" id="NJB98044.1"/>
    </source>
</evidence>
<proteinExistence type="predicted"/>